<sequence>MSAAVISNQPSLAAAPRPLHGPVRRTWWSGAVGLAVWACLLFVVALWVSNSGVQALGQGLGSALTSTGRLTGLVSSALLLVQVIAMARVPWIERALGQDRLAHWHRLVGFTSFNLMLAHILLITLGYASLAQTGALGELWSLVTTAPGMLLAAAGTVCLVMIVVTSIRAARRRLRYESWHLLHLYAYLGAGLALPHQLWTGTDFLFSPWATAFWWALYAAALASVLVYRVAVPLAASRRQRLVVSRVVPEGPGVVTVYLTGRRVATLRVSAGQFFVWRFKTGTGWTRGHPLSLSAAPTSAGLRVTIGTHGDDGARLASITVGTPVLIEGPYGRLTADTRVRPRLVVFAAGLGIAPLLALLQEAAGDRLPATLVYRARSADELALRADVEQLAATSGLRVIELLGSRSRIGASWLPAQFGHVPGPEAVRRLIPDLPDHDVFVCGPAPWARAVVADLRAAGVAPEAIHLELFALE</sequence>
<evidence type="ECO:0000256" key="10">
    <source>
        <dbReference type="ARBA" id="ARBA00023004"/>
    </source>
</evidence>
<dbReference type="RefSeq" id="WP_264466177.1">
    <property type="nucleotide sequence ID" value="NZ_CP071868.1"/>
</dbReference>
<dbReference type="InterPro" id="IPR050415">
    <property type="entry name" value="MRET"/>
</dbReference>
<evidence type="ECO:0000313" key="16">
    <source>
        <dbReference type="Proteomes" id="UP000663937"/>
    </source>
</evidence>
<dbReference type="Pfam" id="PF00175">
    <property type="entry name" value="NAD_binding_1"/>
    <property type="match status" value="1"/>
</dbReference>
<keyword evidence="8 13" id="KW-1133">Transmembrane helix</keyword>
<evidence type="ECO:0000259" key="14">
    <source>
        <dbReference type="PROSITE" id="PS51384"/>
    </source>
</evidence>
<keyword evidence="11" id="KW-0411">Iron-sulfur</keyword>
<evidence type="ECO:0000256" key="11">
    <source>
        <dbReference type="ARBA" id="ARBA00023014"/>
    </source>
</evidence>
<feature type="transmembrane region" description="Helical" evidence="13">
    <location>
        <begin position="148"/>
        <end position="170"/>
    </location>
</feature>
<accession>A0A8A4ZGB4</accession>
<dbReference type="PROSITE" id="PS51384">
    <property type="entry name" value="FAD_FR"/>
    <property type="match status" value="1"/>
</dbReference>
<evidence type="ECO:0000256" key="4">
    <source>
        <dbReference type="ARBA" id="ARBA00022692"/>
    </source>
</evidence>
<evidence type="ECO:0000256" key="2">
    <source>
        <dbReference type="ARBA" id="ARBA00004141"/>
    </source>
</evidence>
<comment type="cofactor">
    <cofactor evidence="1">
        <name>FAD</name>
        <dbReference type="ChEBI" id="CHEBI:57692"/>
    </cofactor>
</comment>
<keyword evidence="6" id="KW-0479">Metal-binding</keyword>
<dbReference type="GO" id="GO:0016491">
    <property type="term" value="F:oxidoreductase activity"/>
    <property type="evidence" value="ECO:0007669"/>
    <property type="project" value="UniProtKB-KW"/>
</dbReference>
<feature type="transmembrane region" description="Helical" evidence="13">
    <location>
        <begin position="107"/>
        <end position="128"/>
    </location>
</feature>
<feature type="transmembrane region" description="Helical" evidence="13">
    <location>
        <begin position="68"/>
        <end position="87"/>
    </location>
</feature>
<feature type="transmembrane region" description="Helical" evidence="13">
    <location>
        <begin position="182"/>
        <end position="200"/>
    </location>
</feature>
<dbReference type="InterPro" id="IPR017938">
    <property type="entry name" value="Riboflavin_synthase-like_b-brl"/>
</dbReference>
<feature type="transmembrane region" description="Helical" evidence="13">
    <location>
        <begin position="212"/>
        <end position="231"/>
    </location>
</feature>
<dbReference type="PANTHER" id="PTHR47354:SF8">
    <property type="entry name" value="1,2-PHENYLACETYL-COA EPOXIDASE, SUBUNIT E"/>
    <property type="match status" value="1"/>
</dbReference>
<dbReference type="KEGG" id="psic:J4E96_00350"/>
<feature type="domain" description="FAD-binding FR-type" evidence="14">
    <location>
        <begin position="237"/>
        <end position="337"/>
    </location>
</feature>
<dbReference type="InterPro" id="IPR001433">
    <property type="entry name" value="OxRdtase_FAD/NAD-bd"/>
</dbReference>
<keyword evidence="4 13" id="KW-0812">Transmembrane</keyword>
<evidence type="ECO:0000256" key="5">
    <source>
        <dbReference type="ARBA" id="ARBA00022714"/>
    </source>
</evidence>
<dbReference type="SUPFAM" id="SSF52343">
    <property type="entry name" value="Ferredoxin reductase-like, C-terminal NADP-linked domain"/>
    <property type="match status" value="1"/>
</dbReference>
<dbReference type="Proteomes" id="UP000663937">
    <property type="component" value="Chromosome"/>
</dbReference>
<dbReference type="Gene3D" id="3.40.50.80">
    <property type="entry name" value="Nucleotide-binding domain of ferredoxin-NADP reductase (FNR) module"/>
    <property type="match status" value="1"/>
</dbReference>
<keyword evidence="16" id="KW-1185">Reference proteome</keyword>
<dbReference type="InterPro" id="IPR017927">
    <property type="entry name" value="FAD-bd_FR_type"/>
</dbReference>
<evidence type="ECO:0000256" key="6">
    <source>
        <dbReference type="ARBA" id="ARBA00022723"/>
    </source>
</evidence>
<dbReference type="InterPro" id="IPR039261">
    <property type="entry name" value="FNR_nucleotide-bd"/>
</dbReference>
<evidence type="ECO:0000256" key="7">
    <source>
        <dbReference type="ARBA" id="ARBA00022827"/>
    </source>
</evidence>
<protein>
    <submittedName>
        <fullName evidence="15">Ferric reductase-like transmembrane domain-containing protein</fullName>
    </submittedName>
</protein>
<comment type="subcellular location">
    <subcellularLocation>
        <location evidence="2">Membrane</location>
        <topology evidence="2">Multi-pass membrane protein</topology>
    </subcellularLocation>
</comment>
<keyword evidence="12 13" id="KW-0472">Membrane</keyword>
<evidence type="ECO:0000256" key="13">
    <source>
        <dbReference type="SAM" id="Phobius"/>
    </source>
</evidence>
<evidence type="ECO:0000256" key="12">
    <source>
        <dbReference type="ARBA" id="ARBA00023136"/>
    </source>
</evidence>
<dbReference type="PRINTS" id="PR00410">
    <property type="entry name" value="PHEHYDRXLASE"/>
</dbReference>
<evidence type="ECO:0000256" key="1">
    <source>
        <dbReference type="ARBA" id="ARBA00001974"/>
    </source>
</evidence>
<dbReference type="GO" id="GO:0050660">
    <property type="term" value="F:flavin adenine dinucleotide binding"/>
    <property type="evidence" value="ECO:0007669"/>
    <property type="project" value="TreeGrafter"/>
</dbReference>
<evidence type="ECO:0000256" key="3">
    <source>
        <dbReference type="ARBA" id="ARBA00022630"/>
    </source>
</evidence>
<dbReference type="AlphaFoldDB" id="A0A8A4ZGB4"/>
<reference evidence="15" key="1">
    <citation type="submission" date="2021-03" db="EMBL/GenBank/DDBJ databases">
        <title>Pengzhenrongella sicca gen. nov., sp. nov., a new member of suborder Micrococcineae isolated from High-Arctic tundra soil.</title>
        <authorList>
            <person name="Peng F."/>
        </authorList>
    </citation>
    <scope>NUCLEOTIDE SEQUENCE</scope>
    <source>
        <strain evidence="15">LRZ-2</strain>
    </source>
</reference>
<keyword evidence="10" id="KW-0408">Iron</keyword>
<feature type="transmembrane region" description="Helical" evidence="13">
    <location>
        <begin position="343"/>
        <end position="360"/>
    </location>
</feature>
<dbReference type="GO" id="GO:0016020">
    <property type="term" value="C:membrane"/>
    <property type="evidence" value="ECO:0007669"/>
    <property type="project" value="UniProtKB-SubCell"/>
</dbReference>
<name>A0A8A4ZGB4_9MICO</name>
<keyword evidence="5" id="KW-0001">2Fe-2S</keyword>
<keyword evidence="7" id="KW-0274">FAD</keyword>
<dbReference type="GO" id="GO:0046872">
    <property type="term" value="F:metal ion binding"/>
    <property type="evidence" value="ECO:0007669"/>
    <property type="project" value="UniProtKB-KW"/>
</dbReference>
<dbReference type="EMBL" id="CP071868">
    <property type="protein sequence ID" value="QTE29566.1"/>
    <property type="molecule type" value="Genomic_DNA"/>
</dbReference>
<evidence type="ECO:0000256" key="8">
    <source>
        <dbReference type="ARBA" id="ARBA00022989"/>
    </source>
</evidence>
<dbReference type="PANTHER" id="PTHR47354">
    <property type="entry name" value="NADH OXIDOREDUCTASE HCR"/>
    <property type="match status" value="1"/>
</dbReference>
<gene>
    <name evidence="15" type="ORF">J4E96_00350</name>
</gene>
<keyword evidence="9" id="KW-0560">Oxidoreductase</keyword>
<dbReference type="SUPFAM" id="SSF63380">
    <property type="entry name" value="Riboflavin synthase domain-like"/>
    <property type="match status" value="1"/>
</dbReference>
<organism evidence="15 16">
    <name type="scientific">Pengzhenrongella sicca</name>
    <dbReference type="NCBI Taxonomy" id="2819238"/>
    <lineage>
        <taxon>Bacteria</taxon>
        <taxon>Bacillati</taxon>
        <taxon>Actinomycetota</taxon>
        <taxon>Actinomycetes</taxon>
        <taxon>Micrococcales</taxon>
        <taxon>Pengzhenrongella</taxon>
    </lineage>
</organism>
<dbReference type="InterPro" id="IPR013130">
    <property type="entry name" value="Fe3_Rdtase_TM_dom"/>
</dbReference>
<evidence type="ECO:0000313" key="15">
    <source>
        <dbReference type="EMBL" id="QTE29566.1"/>
    </source>
</evidence>
<keyword evidence="3" id="KW-0285">Flavoprotein</keyword>
<feature type="transmembrane region" description="Helical" evidence="13">
    <location>
        <begin position="27"/>
        <end position="48"/>
    </location>
</feature>
<proteinExistence type="predicted"/>
<dbReference type="GO" id="GO:0051537">
    <property type="term" value="F:2 iron, 2 sulfur cluster binding"/>
    <property type="evidence" value="ECO:0007669"/>
    <property type="project" value="UniProtKB-KW"/>
</dbReference>
<evidence type="ECO:0000256" key="9">
    <source>
        <dbReference type="ARBA" id="ARBA00023002"/>
    </source>
</evidence>
<dbReference type="Pfam" id="PF01794">
    <property type="entry name" value="Ferric_reduct"/>
    <property type="match status" value="1"/>
</dbReference>